<dbReference type="SUPFAM" id="SSF56752">
    <property type="entry name" value="D-aminoacid aminotransferase-like PLP-dependent enzymes"/>
    <property type="match status" value="1"/>
</dbReference>
<dbReference type="EMBL" id="FOUU01000005">
    <property type="protein sequence ID" value="SFM85147.1"/>
    <property type="molecule type" value="Genomic_DNA"/>
</dbReference>
<dbReference type="GO" id="GO:0005829">
    <property type="term" value="C:cytosol"/>
    <property type="evidence" value="ECO:0007669"/>
    <property type="project" value="TreeGrafter"/>
</dbReference>
<dbReference type="GO" id="GO:0008153">
    <property type="term" value="P:4-aminobenzoate biosynthetic process"/>
    <property type="evidence" value="ECO:0007669"/>
    <property type="project" value="TreeGrafter"/>
</dbReference>
<evidence type="ECO:0000313" key="3">
    <source>
        <dbReference type="Proteomes" id="UP000199611"/>
    </source>
</evidence>
<gene>
    <name evidence="2" type="ORF">SAMN05660836_01698</name>
</gene>
<dbReference type="PANTHER" id="PTHR42743:SF2">
    <property type="entry name" value="AMINODEOXYCHORISMATE LYASE"/>
    <property type="match status" value="1"/>
</dbReference>
<reference evidence="3" key="1">
    <citation type="submission" date="2016-10" db="EMBL/GenBank/DDBJ databases">
        <authorList>
            <person name="Varghese N."/>
            <person name="Submissions S."/>
        </authorList>
    </citation>
    <scope>NUCLEOTIDE SEQUENCE [LARGE SCALE GENOMIC DNA]</scope>
    <source>
        <strain evidence="3">DSM 9990</strain>
    </source>
</reference>
<keyword evidence="2" id="KW-0808">Transferase</keyword>
<sequence>MNGRDLIVWWNGRFEHVNAVRISPLDRGLQYGDGLFETVRVEKGRALFLEEHLNRLAKSLEELRINPNLPELRTFLDAYETAHIVHDLIRRNGLEDRICRLKIIVTRGVADGLGLPEATAPTVIMMVFPYNPPNPEEYEVGWKAITLRHIFTPFCARYKTLNYLVFLMAREEARRRGAQEALLVDREEHLAEGAASSLLAFKDGFWIEPVTSWKLPGVTIAKVIEFLKEMGEKVSKMRFSVEDLRKCDTLWITNSMIGVMPLSSVDDRKLPDLKAGLAEVVRNRLFS</sequence>
<keyword evidence="2" id="KW-0032">Aminotransferase</keyword>
<dbReference type="InterPro" id="IPR043132">
    <property type="entry name" value="BCAT-like_C"/>
</dbReference>
<evidence type="ECO:0000313" key="2">
    <source>
        <dbReference type="EMBL" id="SFM85147.1"/>
    </source>
</evidence>
<dbReference type="GO" id="GO:0008696">
    <property type="term" value="F:4-amino-4-deoxychorismate lyase activity"/>
    <property type="evidence" value="ECO:0007669"/>
    <property type="project" value="TreeGrafter"/>
</dbReference>
<dbReference type="GO" id="GO:0008483">
    <property type="term" value="F:transaminase activity"/>
    <property type="evidence" value="ECO:0007669"/>
    <property type="project" value="UniProtKB-KW"/>
</dbReference>
<dbReference type="AlphaFoldDB" id="A0A1I4U881"/>
<dbReference type="Proteomes" id="UP000199611">
    <property type="component" value="Unassembled WGS sequence"/>
</dbReference>
<dbReference type="STRING" id="39841.SAMN05660836_01698"/>
<accession>A0A1I4U881</accession>
<keyword evidence="3" id="KW-1185">Reference proteome</keyword>
<dbReference type="Gene3D" id="3.30.470.10">
    <property type="match status" value="1"/>
</dbReference>
<dbReference type="InterPro" id="IPR050571">
    <property type="entry name" value="Class-IV_PLP-Dep_Aminotrnsfr"/>
</dbReference>
<proteinExistence type="inferred from homology"/>
<dbReference type="Pfam" id="PF01063">
    <property type="entry name" value="Aminotran_4"/>
    <property type="match status" value="1"/>
</dbReference>
<comment type="similarity">
    <text evidence="1">Belongs to the class-IV pyridoxal-phosphate-dependent aminotransferase family.</text>
</comment>
<evidence type="ECO:0000256" key="1">
    <source>
        <dbReference type="ARBA" id="ARBA00009320"/>
    </source>
</evidence>
<organism evidence="2 3">
    <name type="scientific">Thermodesulforhabdus norvegica</name>
    <dbReference type="NCBI Taxonomy" id="39841"/>
    <lineage>
        <taxon>Bacteria</taxon>
        <taxon>Pseudomonadati</taxon>
        <taxon>Thermodesulfobacteriota</taxon>
        <taxon>Syntrophobacteria</taxon>
        <taxon>Syntrophobacterales</taxon>
        <taxon>Thermodesulforhabdaceae</taxon>
        <taxon>Thermodesulforhabdus</taxon>
    </lineage>
</organism>
<dbReference type="InterPro" id="IPR036038">
    <property type="entry name" value="Aminotransferase-like"/>
</dbReference>
<dbReference type="InterPro" id="IPR001544">
    <property type="entry name" value="Aminotrans_IV"/>
</dbReference>
<dbReference type="Gene3D" id="3.20.10.10">
    <property type="entry name" value="D-amino Acid Aminotransferase, subunit A, domain 2"/>
    <property type="match status" value="1"/>
</dbReference>
<dbReference type="OrthoDB" id="9805628at2"/>
<dbReference type="PANTHER" id="PTHR42743">
    <property type="entry name" value="AMINO-ACID AMINOTRANSFERASE"/>
    <property type="match status" value="1"/>
</dbReference>
<dbReference type="RefSeq" id="WP_093394992.1">
    <property type="nucleotide sequence ID" value="NZ_FOUU01000005.1"/>
</dbReference>
<name>A0A1I4U881_9BACT</name>
<dbReference type="InterPro" id="IPR043131">
    <property type="entry name" value="BCAT-like_N"/>
</dbReference>
<protein>
    <submittedName>
        <fullName evidence="2">Branched-chain amino acid aminotransferase</fullName>
    </submittedName>
</protein>